<keyword evidence="1" id="KW-1133">Transmembrane helix</keyword>
<sequence length="454" mass="51750">MGYIFAYLSPVLTHLVMSTYIPHKRRKSSTHHTTAEIPSFLENSPFFIPFSETHHSQTPKAAPRPTLSQLLRSRNTRRLLLFLAFAICLWYFMPRKGDISYDALGRWGLLRGGGAQCLYDPKARAEFPVATARSDSEPAKSIHGLDFKGLDFSGIDWARYAYVTYVTHKEVLCNALMMLESVKRLGSMAQRVMLIPDTEEFETEGYGSKSAVKDGLVKKLLGFAEKNYGVKLKRVRILNIKMNYQMWADSYTKLLALNMTEYDRIVVLDSDATLLQPMDELFLLPPATAAMPRAYWLETPTLASHIMLIQPSTAEYLRAQKAVAKAQLGTYDMEIINKLYGTSCIVLPHRPYALLTGEFRRPNDRHRQYLGGGEDWDAEKAKREAKLIHFSDHPMPKPWDEITLQDVAENTPKCGQEAVIGSDEPDACPNRKVWSALYREFRERRKLICELDSP</sequence>
<comment type="caution">
    <text evidence="2">The sequence shown here is derived from an EMBL/GenBank/DDBJ whole genome shotgun (WGS) entry which is preliminary data.</text>
</comment>
<accession>A0A9P7YJ65</accession>
<protein>
    <submittedName>
        <fullName evidence="2">Nucleotide-diphospho-sugar transferase</fullName>
    </submittedName>
</protein>
<evidence type="ECO:0000313" key="2">
    <source>
        <dbReference type="EMBL" id="KAG9233973.1"/>
    </source>
</evidence>
<dbReference type="GO" id="GO:0016740">
    <property type="term" value="F:transferase activity"/>
    <property type="evidence" value="ECO:0007669"/>
    <property type="project" value="UniProtKB-KW"/>
</dbReference>
<dbReference type="EMBL" id="MU251480">
    <property type="protein sequence ID" value="KAG9233973.1"/>
    <property type="molecule type" value="Genomic_DNA"/>
</dbReference>
<evidence type="ECO:0000256" key="1">
    <source>
        <dbReference type="SAM" id="Phobius"/>
    </source>
</evidence>
<feature type="transmembrane region" description="Helical" evidence="1">
    <location>
        <begin position="6"/>
        <end position="23"/>
    </location>
</feature>
<feature type="transmembrane region" description="Helical" evidence="1">
    <location>
        <begin position="76"/>
        <end position="93"/>
    </location>
</feature>
<evidence type="ECO:0000313" key="3">
    <source>
        <dbReference type="Proteomes" id="UP000824998"/>
    </source>
</evidence>
<keyword evidence="1" id="KW-0812">Transmembrane</keyword>
<keyword evidence="2" id="KW-0808">Transferase</keyword>
<dbReference type="OrthoDB" id="2014201at2759"/>
<dbReference type="Gene3D" id="3.90.550.10">
    <property type="entry name" value="Spore Coat Polysaccharide Biosynthesis Protein SpsA, Chain A"/>
    <property type="match status" value="1"/>
</dbReference>
<name>A0A9P7YJ65_9HELO</name>
<reference evidence="2" key="1">
    <citation type="journal article" date="2021" name="IMA Fungus">
        <title>Genomic characterization of three marine fungi, including Emericellopsis atlantica sp. nov. with signatures of a generalist lifestyle and marine biomass degradation.</title>
        <authorList>
            <person name="Hagestad O.C."/>
            <person name="Hou L."/>
            <person name="Andersen J.H."/>
            <person name="Hansen E.H."/>
            <person name="Altermark B."/>
            <person name="Li C."/>
            <person name="Kuhnert E."/>
            <person name="Cox R.J."/>
            <person name="Crous P.W."/>
            <person name="Spatafora J.W."/>
            <person name="Lail K."/>
            <person name="Amirebrahimi M."/>
            <person name="Lipzen A."/>
            <person name="Pangilinan J."/>
            <person name="Andreopoulos W."/>
            <person name="Hayes R.D."/>
            <person name="Ng V."/>
            <person name="Grigoriev I.V."/>
            <person name="Jackson S.A."/>
            <person name="Sutton T.D.S."/>
            <person name="Dobson A.D.W."/>
            <person name="Rama T."/>
        </authorList>
    </citation>
    <scope>NUCLEOTIDE SEQUENCE</scope>
    <source>
        <strain evidence="2">TRa018bII</strain>
    </source>
</reference>
<dbReference type="Proteomes" id="UP000824998">
    <property type="component" value="Unassembled WGS sequence"/>
</dbReference>
<dbReference type="SUPFAM" id="SSF53448">
    <property type="entry name" value="Nucleotide-diphospho-sugar transferases"/>
    <property type="match status" value="1"/>
</dbReference>
<keyword evidence="3" id="KW-1185">Reference proteome</keyword>
<proteinExistence type="predicted"/>
<dbReference type="InterPro" id="IPR050587">
    <property type="entry name" value="GNT1/Glycosyltrans_8"/>
</dbReference>
<gene>
    <name evidence="2" type="ORF">BJ875DRAFT_28959</name>
</gene>
<dbReference type="InterPro" id="IPR029044">
    <property type="entry name" value="Nucleotide-diphossugar_trans"/>
</dbReference>
<organism evidence="2 3">
    <name type="scientific">Amylocarpus encephaloides</name>
    <dbReference type="NCBI Taxonomy" id="45428"/>
    <lineage>
        <taxon>Eukaryota</taxon>
        <taxon>Fungi</taxon>
        <taxon>Dikarya</taxon>
        <taxon>Ascomycota</taxon>
        <taxon>Pezizomycotina</taxon>
        <taxon>Leotiomycetes</taxon>
        <taxon>Helotiales</taxon>
        <taxon>Helotiales incertae sedis</taxon>
        <taxon>Amylocarpus</taxon>
    </lineage>
</organism>
<keyword evidence="1" id="KW-0472">Membrane</keyword>
<dbReference type="PANTHER" id="PTHR11183">
    <property type="entry name" value="GLYCOGENIN SUBFAMILY MEMBER"/>
    <property type="match status" value="1"/>
</dbReference>
<dbReference type="AlphaFoldDB" id="A0A9P7YJ65"/>